<accession>A0A139HLA3</accession>
<evidence type="ECO:0000256" key="16">
    <source>
        <dbReference type="PROSITE-ProRule" id="PRU00175"/>
    </source>
</evidence>
<evidence type="ECO:0000256" key="11">
    <source>
        <dbReference type="ARBA" id="ARBA00022786"/>
    </source>
</evidence>
<evidence type="ECO:0000256" key="7">
    <source>
        <dbReference type="ARBA" id="ARBA00022679"/>
    </source>
</evidence>
<evidence type="ECO:0000256" key="18">
    <source>
        <dbReference type="SAM" id="MobiDB-lite"/>
    </source>
</evidence>
<dbReference type="SUPFAM" id="SSF57850">
    <property type="entry name" value="RING/U-box"/>
    <property type="match status" value="1"/>
</dbReference>
<feature type="compositionally biased region" description="Basic and acidic residues" evidence="18">
    <location>
        <begin position="433"/>
        <end position="442"/>
    </location>
</feature>
<comment type="subcellular location">
    <subcellularLocation>
        <location evidence="2 17">Nucleus</location>
    </subcellularLocation>
</comment>
<dbReference type="Proteomes" id="UP000070133">
    <property type="component" value="Unassembled WGS sequence"/>
</dbReference>
<evidence type="ECO:0000256" key="8">
    <source>
        <dbReference type="ARBA" id="ARBA00022723"/>
    </source>
</evidence>
<dbReference type="GO" id="GO:0006301">
    <property type="term" value="P:DNA damage tolerance"/>
    <property type="evidence" value="ECO:0007669"/>
    <property type="project" value="InterPro"/>
</dbReference>
<dbReference type="PROSITE" id="PS00518">
    <property type="entry name" value="ZF_RING_1"/>
    <property type="match status" value="1"/>
</dbReference>
<feature type="region of interest" description="Disordered" evidence="18">
    <location>
        <begin position="209"/>
        <end position="239"/>
    </location>
</feature>
<evidence type="ECO:0000256" key="14">
    <source>
        <dbReference type="ARBA" id="ARBA00023204"/>
    </source>
</evidence>
<keyword evidence="8 17" id="KW-0479">Metal-binding</keyword>
<dbReference type="GO" id="GO:0061630">
    <property type="term" value="F:ubiquitin protein ligase activity"/>
    <property type="evidence" value="ECO:0007669"/>
    <property type="project" value="UniProtKB-UniRule"/>
</dbReference>
<evidence type="ECO:0000313" key="22">
    <source>
        <dbReference type="Proteomes" id="UP000070133"/>
    </source>
</evidence>
<dbReference type="Pfam" id="PF13923">
    <property type="entry name" value="zf-C3HC4_2"/>
    <property type="match status" value="1"/>
</dbReference>
<dbReference type="AlphaFoldDB" id="A0A139HLA3"/>
<evidence type="ECO:0000259" key="20">
    <source>
        <dbReference type="PROSITE" id="PS50800"/>
    </source>
</evidence>
<comment type="subunit">
    <text evidence="17">Interacts with E2 UBC2, forming a complex with ubiquitin ligase activity.</text>
</comment>
<dbReference type="SMART" id="SM00734">
    <property type="entry name" value="ZnF_Rad18"/>
    <property type="match status" value="1"/>
</dbReference>
<dbReference type="InterPro" id="IPR003034">
    <property type="entry name" value="SAP_dom"/>
</dbReference>
<feature type="domain" description="SAP" evidence="20">
    <location>
        <begin position="244"/>
        <end position="278"/>
    </location>
</feature>
<evidence type="ECO:0000259" key="19">
    <source>
        <dbReference type="PROSITE" id="PS50089"/>
    </source>
</evidence>
<keyword evidence="12 17" id="KW-0862">Zinc</keyword>
<comment type="caution">
    <text evidence="21">The sequence shown here is derived from an EMBL/GenBank/DDBJ whole genome shotgun (WGS) entry which is preliminary data.</text>
</comment>
<dbReference type="GO" id="GO:0097505">
    <property type="term" value="C:Rad6-Rad18 complex"/>
    <property type="evidence" value="ECO:0007669"/>
    <property type="project" value="TreeGrafter"/>
</dbReference>
<feature type="region of interest" description="Disordered" evidence="18">
    <location>
        <begin position="432"/>
        <end position="455"/>
    </location>
</feature>
<evidence type="ECO:0000256" key="2">
    <source>
        <dbReference type="ARBA" id="ARBA00004123"/>
    </source>
</evidence>
<evidence type="ECO:0000256" key="15">
    <source>
        <dbReference type="ARBA" id="ARBA00023242"/>
    </source>
</evidence>
<dbReference type="STRING" id="321146.A0A139HLA3"/>
<evidence type="ECO:0000256" key="1">
    <source>
        <dbReference type="ARBA" id="ARBA00000900"/>
    </source>
</evidence>
<dbReference type="InterPro" id="IPR017907">
    <property type="entry name" value="Znf_RING_CS"/>
</dbReference>
<dbReference type="PANTHER" id="PTHR14134">
    <property type="entry name" value="E3 UBIQUITIN-PROTEIN LIGASE RAD18"/>
    <property type="match status" value="1"/>
</dbReference>
<keyword evidence="14 17" id="KW-0234">DNA repair</keyword>
<dbReference type="InterPro" id="IPR001841">
    <property type="entry name" value="Znf_RING"/>
</dbReference>
<keyword evidence="11 17" id="KW-0833">Ubl conjugation pathway</keyword>
<dbReference type="OrthoDB" id="9049620at2759"/>
<dbReference type="Gene3D" id="3.30.40.10">
    <property type="entry name" value="Zinc/RING finger domain, C3HC4 (zinc finger)"/>
    <property type="match status" value="1"/>
</dbReference>
<keyword evidence="22" id="KW-1185">Reference proteome</keyword>
<dbReference type="SMART" id="SM00513">
    <property type="entry name" value="SAP"/>
    <property type="match status" value="1"/>
</dbReference>
<dbReference type="InterPro" id="IPR006642">
    <property type="entry name" value="Rad18_UBZ4"/>
</dbReference>
<comment type="function">
    <text evidence="17">E3 RING-finger protein, member of the UBC2/RAD6 epistasis group. Associates to the E2 ubiquitin conjugating enzyme UBC2/RAD6 to form the UBC2-RAD18 ubiquitin ligase complex involved in postreplicative repair (PRR) of damaged DNA.</text>
</comment>
<keyword evidence="7 17" id="KW-0808">Transferase</keyword>
<keyword evidence="15 17" id="KW-0539">Nucleus</keyword>
<evidence type="ECO:0000313" key="21">
    <source>
        <dbReference type="EMBL" id="KXT03258.1"/>
    </source>
</evidence>
<organism evidence="21 22">
    <name type="scientific">Pseudocercospora eumusae</name>
    <dbReference type="NCBI Taxonomy" id="321146"/>
    <lineage>
        <taxon>Eukaryota</taxon>
        <taxon>Fungi</taxon>
        <taxon>Dikarya</taxon>
        <taxon>Ascomycota</taxon>
        <taxon>Pezizomycotina</taxon>
        <taxon>Dothideomycetes</taxon>
        <taxon>Dothideomycetidae</taxon>
        <taxon>Mycosphaerellales</taxon>
        <taxon>Mycosphaerellaceae</taxon>
        <taxon>Pseudocercospora</taxon>
    </lineage>
</organism>
<dbReference type="SMART" id="SM00184">
    <property type="entry name" value="RING"/>
    <property type="match status" value="1"/>
</dbReference>
<feature type="compositionally biased region" description="Acidic residues" evidence="18">
    <location>
        <begin position="156"/>
        <end position="165"/>
    </location>
</feature>
<comment type="similarity">
    <text evidence="4 17">Belongs to the RAD18 family.</text>
</comment>
<dbReference type="PROSITE" id="PS50089">
    <property type="entry name" value="ZF_RING_2"/>
    <property type="match status" value="1"/>
</dbReference>
<name>A0A139HLA3_9PEZI</name>
<evidence type="ECO:0000256" key="9">
    <source>
        <dbReference type="ARBA" id="ARBA00022763"/>
    </source>
</evidence>
<keyword evidence="10 16" id="KW-0863">Zinc-finger</keyword>
<feature type="compositionally biased region" description="Basic and acidic residues" evidence="18">
    <location>
        <begin position="102"/>
        <end position="111"/>
    </location>
</feature>
<evidence type="ECO:0000256" key="10">
    <source>
        <dbReference type="ARBA" id="ARBA00022771"/>
    </source>
</evidence>
<dbReference type="EC" id="2.3.2.27" evidence="5 17"/>
<dbReference type="InterPro" id="IPR039577">
    <property type="entry name" value="Rad18"/>
</dbReference>
<feature type="region of interest" description="Disordered" evidence="18">
    <location>
        <begin position="102"/>
        <end position="180"/>
    </location>
</feature>
<dbReference type="EMBL" id="LFZN01000032">
    <property type="protein sequence ID" value="KXT03258.1"/>
    <property type="molecule type" value="Genomic_DNA"/>
</dbReference>
<evidence type="ECO:0000256" key="3">
    <source>
        <dbReference type="ARBA" id="ARBA00004906"/>
    </source>
</evidence>
<dbReference type="GO" id="GO:0006513">
    <property type="term" value="P:protein monoubiquitination"/>
    <property type="evidence" value="ECO:0007669"/>
    <property type="project" value="InterPro"/>
</dbReference>
<evidence type="ECO:0000256" key="13">
    <source>
        <dbReference type="ARBA" id="ARBA00023125"/>
    </source>
</evidence>
<evidence type="ECO:0000256" key="6">
    <source>
        <dbReference type="ARBA" id="ARBA00015551"/>
    </source>
</evidence>
<evidence type="ECO:0000256" key="17">
    <source>
        <dbReference type="RuleBase" id="RU368093"/>
    </source>
</evidence>
<dbReference type="InterPro" id="IPR013083">
    <property type="entry name" value="Znf_RING/FYVE/PHD"/>
</dbReference>
<dbReference type="InterPro" id="IPR004580">
    <property type="entry name" value="Rad18_fungi"/>
</dbReference>
<feature type="compositionally biased region" description="Basic and acidic residues" evidence="18">
    <location>
        <begin position="355"/>
        <end position="377"/>
    </location>
</feature>
<dbReference type="GO" id="GO:0006281">
    <property type="term" value="P:DNA repair"/>
    <property type="evidence" value="ECO:0007669"/>
    <property type="project" value="UniProtKB-KW"/>
</dbReference>
<dbReference type="GO" id="GO:0008270">
    <property type="term" value="F:zinc ion binding"/>
    <property type="evidence" value="ECO:0007669"/>
    <property type="project" value="UniProtKB-KW"/>
</dbReference>
<feature type="compositionally biased region" description="Polar residues" evidence="18">
    <location>
        <begin position="217"/>
        <end position="232"/>
    </location>
</feature>
<dbReference type="GO" id="GO:0005634">
    <property type="term" value="C:nucleus"/>
    <property type="evidence" value="ECO:0007669"/>
    <property type="project" value="UniProtKB-SubCell"/>
</dbReference>
<gene>
    <name evidence="21" type="ORF">AC578_4781</name>
</gene>
<dbReference type="UniPathway" id="UPA00143"/>
<feature type="region of interest" description="Disordered" evidence="18">
    <location>
        <begin position="343"/>
        <end position="414"/>
    </location>
</feature>
<dbReference type="NCBIfam" id="TIGR00599">
    <property type="entry name" value="rad18"/>
    <property type="match status" value="1"/>
</dbReference>
<keyword evidence="13 17" id="KW-0238">DNA-binding</keyword>
<comment type="pathway">
    <text evidence="3 17">Protein modification; protein ubiquitination.</text>
</comment>
<evidence type="ECO:0000256" key="4">
    <source>
        <dbReference type="ARBA" id="ARBA00009506"/>
    </source>
</evidence>
<protein>
    <recommendedName>
        <fullName evidence="6 17">Postreplication repair E3 ubiquitin-protein ligase RAD18</fullName>
        <ecNumber evidence="5 17">2.3.2.27</ecNumber>
    </recommendedName>
    <alternativeName>
        <fullName evidence="17">RING-type E3 ubiquitin transferase RAD18</fullName>
    </alternativeName>
</protein>
<dbReference type="PANTHER" id="PTHR14134:SF2">
    <property type="entry name" value="E3 UBIQUITIN-PROTEIN LIGASE RAD18"/>
    <property type="match status" value="1"/>
</dbReference>
<feature type="domain" description="RING-type" evidence="19">
    <location>
        <begin position="30"/>
        <end position="68"/>
    </location>
</feature>
<dbReference type="GO" id="GO:0003697">
    <property type="term" value="F:single-stranded DNA binding"/>
    <property type="evidence" value="ECO:0007669"/>
    <property type="project" value="UniProtKB-UniRule"/>
</dbReference>
<feature type="compositionally biased region" description="Polar residues" evidence="18">
    <location>
        <begin position="379"/>
        <end position="399"/>
    </location>
</feature>
<comment type="catalytic activity">
    <reaction evidence="1 17">
        <text>S-ubiquitinyl-[E2 ubiquitin-conjugating enzyme]-L-cysteine + [acceptor protein]-L-lysine = [E2 ubiquitin-conjugating enzyme]-L-cysteine + N(6)-ubiquitinyl-[acceptor protein]-L-lysine.</text>
        <dbReference type="EC" id="2.3.2.27"/>
    </reaction>
</comment>
<evidence type="ECO:0000256" key="5">
    <source>
        <dbReference type="ARBA" id="ARBA00012483"/>
    </source>
</evidence>
<evidence type="ECO:0000256" key="12">
    <source>
        <dbReference type="ARBA" id="ARBA00022833"/>
    </source>
</evidence>
<reference evidence="21 22" key="1">
    <citation type="submission" date="2015-07" db="EMBL/GenBank/DDBJ databases">
        <title>Comparative genomics of the Sigatoka disease complex on banana suggests a link between parallel evolutionary changes in Pseudocercospora fijiensis and Pseudocercospora eumusae and increased virulence on the banana host.</title>
        <authorList>
            <person name="Chang T.-C."/>
            <person name="Salvucci A."/>
            <person name="Crous P.W."/>
            <person name="Stergiopoulos I."/>
        </authorList>
    </citation>
    <scope>NUCLEOTIDE SEQUENCE [LARGE SCALE GENOMIC DNA]</scope>
    <source>
        <strain evidence="21 22">CBS 114824</strain>
    </source>
</reference>
<dbReference type="FunFam" id="3.30.40.10:FF:000172">
    <property type="entry name" value="E3 ubiquitin-protein ligase RAD18"/>
    <property type="match status" value="1"/>
</dbReference>
<proteinExistence type="inferred from homology"/>
<sequence>MDFAHDVPDSTDWIGTSIPGLAALENALHCQICKEFYDTPMITTCNHTFCSRCIRTSLSSDGKCPACRASDQASKLRNNWAIQEAVATFIIARPKALEVARKAHQEIEQPKRNVKRKRTAVQDADEAPEAGRSGRTTRSKSRRIANSQSSQPEAIEINDSEDGGDEVFQPDSEAEQPADGMVACPLGCGKRMKEEEVFNHLDKCEDEQKQAAKAKSKTSLNGVTTKPPSRQNSRPEDRINELSYGMLKETALAKKLKEQGLPNFGSKQLLVSRHKEWVNIWNANCDSNDPRPRKDLLRDLDVWERTQGGKAPQGNVLSGSVMRKDFDGASYAKRHHDDFSRLIADAKRKKNNPTTEKENSKDIEKPMEAGTNRDRKSPFFSSNSQLLTRSENGSQQGPQDQMAAVPGDPKPYEHDAEALSNLRAKVNAINEGKTVEPQHNEGFRLPTSGIPATETKTISNPSLSLAASINDRPQSSPSKTPPSVFTTVTLQRDNSVASSSGLSRASSRDEHIIQERTGSACDIPAHLTASSPKTVSMFAVPEQPFKDVDTGGTSASPGR</sequence>
<keyword evidence="9 17" id="KW-0227">DNA damage</keyword>
<dbReference type="PROSITE" id="PS50800">
    <property type="entry name" value="SAP"/>
    <property type="match status" value="1"/>
</dbReference>